<evidence type="ECO:0000256" key="8">
    <source>
        <dbReference type="ARBA" id="ARBA00022884"/>
    </source>
</evidence>
<dbReference type="OMA" id="MPNEKEY"/>
<dbReference type="InterPro" id="IPR027417">
    <property type="entry name" value="P-loop_NTPase"/>
</dbReference>
<dbReference type="EMBL" id="JH370150">
    <property type="protein sequence ID" value="ELA41080.1"/>
    <property type="molecule type" value="Genomic_DNA"/>
</dbReference>
<gene>
    <name evidence="14" type="ORF">VICG_01873</name>
</gene>
<dbReference type="FunCoup" id="L2GKR7">
    <property type="interactions" value="147"/>
</dbReference>
<dbReference type="VEuPathDB" id="MicrosporidiaDB:VICG_01873"/>
<dbReference type="InterPro" id="IPR014014">
    <property type="entry name" value="RNA_helicase_DEAD_Q_motif"/>
</dbReference>
<evidence type="ECO:0000256" key="10">
    <source>
        <dbReference type="RuleBase" id="RU365068"/>
    </source>
</evidence>
<evidence type="ECO:0000259" key="13">
    <source>
        <dbReference type="PROSITE" id="PS51195"/>
    </source>
</evidence>
<comment type="similarity">
    <text evidence="10">Belongs to the DEAD box helicase family.</text>
</comment>
<name>L2GKR7_VITCO</name>
<dbReference type="GO" id="GO:0005524">
    <property type="term" value="F:ATP binding"/>
    <property type="evidence" value="ECO:0007669"/>
    <property type="project" value="UniProtKB-UniRule"/>
</dbReference>
<dbReference type="GO" id="GO:0003723">
    <property type="term" value="F:RNA binding"/>
    <property type="evidence" value="ECO:0007669"/>
    <property type="project" value="UniProtKB-UniRule"/>
</dbReference>
<dbReference type="SMART" id="SM00490">
    <property type="entry name" value="HELICc"/>
    <property type="match status" value="1"/>
</dbReference>
<dbReference type="GeneID" id="19882583"/>
<comment type="domain">
    <text evidence="10">The Q motif is unique to and characteristic of the DEAD box family of RNA helicases and controls ATP binding and hydrolysis.</text>
</comment>
<dbReference type="Gene3D" id="3.40.50.300">
    <property type="entry name" value="P-loop containing nucleotide triphosphate hydrolases"/>
    <property type="match status" value="2"/>
</dbReference>
<keyword evidence="15" id="KW-1185">Reference proteome</keyword>
<dbReference type="HOGENOM" id="CLU_003041_1_3_1"/>
<dbReference type="Pfam" id="PF13959">
    <property type="entry name" value="CTE_SPB4"/>
    <property type="match status" value="1"/>
</dbReference>
<evidence type="ECO:0000256" key="1">
    <source>
        <dbReference type="ARBA" id="ARBA00004604"/>
    </source>
</evidence>
<organism evidence="14 15">
    <name type="scientific">Vittaforma corneae (strain ATCC 50505)</name>
    <name type="common">Microsporidian parasite</name>
    <name type="synonym">Nosema corneum</name>
    <dbReference type="NCBI Taxonomy" id="993615"/>
    <lineage>
        <taxon>Eukaryota</taxon>
        <taxon>Fungi</taxon>
        <taxon>Fungi incertae sedis</taxon>
        <taxon>Microsporidia</taxon>
        <taxon>Nosematidae</taxon>
        <taxon>Vittaforma</taxon>
    </lineage>
</organism>
<dbReference type="GO" id="GO:0016787">
    <property type="term" value="F:hydrolase activity"/>
    <property type="evidence" value="ECO:0007669"/>
    <property type="project" value="UniProtKB-KW"/>
</dbReference>
<dbReference type="InParanoid" id="L2GKR7"/>
<comment type="function">
    <text evidence="10">RNA helicase.</text>
</comment>
<keyword evidence="2" id="KW-0690">Ribosome biogenesis</keyword>
<keyword evidence="4 10" id="KW-0547">Nucleotide-binding</keyword>
<evidence type="ECO:0000259" key="12">
    <source>
        <dbReference type="PROSITE" id="PS51194"/>
    </source>
</evidence>
<dbReference type="PROSITE" id="PS51192">
    <property type="entry name" value="HELICASE_ATP_BIND_1"/>
    <property type="match status" value="1"/>
</dbReference>
<comment type="subcellular location">
    <subcellularLocation>
        <location evidence="1">Nucleus</location>
        <location evidence="1">Nucleolus</location>
    </subcellularLocation>
</comment>
<protein>
    <recommendedName>
        <fullName evidence="10">ATP-dependent RNA helicase</fullName>
        <ecNumber evidence="10">3.6.4.13</ecNumber>
    </recommendedName>
</protein>
<evidence type="ECO:0000256" key="9">
    <source>
        <dbReference type="PROSITE-ProRule" id="PRU00552"/>
    </source>
</evidence>
<dbReference type="InterPro" id="IPR014001">
    <property type="entry name" value="Helicase_ATP-bd"/>
</dbReference>
<proteinExistence type="inferred from homology"/>
<dbReference type="Proteomes" id="UP000011082">
    <property type="component" value="Unassembled WGS sequence"/>
</dbReference>
<dbReference type="STRING" id="993615.L2GKR7"/>
<keyword evidence="7 10" id="KW-0067">ATP-binding</keyword>
<evidence type="ECO:0000313" key="15">
    <source>
        <dbReference type="Proteomes" id="UP000011082"/>
    </source>
</evidence>
<dbReference type="InterPro" id="IPR044742">
    <property type="entry name" value="DEAD/DEAH_RhlB"/>
</dbReference>
<evidence type="ECO:0000256" key="6">
    <source>
        <dbReference type="ARBA" id="ARBA00022806"/>
    </source>
</evidence>
<evidence type="ECO:0000256" key="4">
    <source>
        <dbReference type="ARBA" id="ARBA00022741"/>
    </source>
</evidence>
<evidence type="ECO:0000256" key="3">
    <source>
        <dbReference type="ARBA" id="ARBA00022552"/>
    </source>
</evidence>
<dbReference type="CDD" id="cd00268">
    <property type="entry name" value="DEADc"/>
    <property type="match status" value="1"/>
</dbReference>
<dbReference type="SMART" id="SM00487">
    <property type="entry name" value="DEXDc"/>
    <property type="match status" value="1"/>
</dbReference>
<dbReference type="PANTHER" id="PTHR24031">
    <property type="entry name" value="RNA HELICASE"/>
    <property type="match status" value="1"/>
</dbReference>
<dbReference type="PROSITE" id="PS51194">
    <property type="entry name" value="HELICASE_CTER"/>
    <property type="match status" value="1"/>
</dbReference>
<dbReference type="EC" id="3.6.4.13" evidence="10"/>
<sequence length="539" mass="60612">MSLKTFKDLNIHKDVKDTLEKIGFEAMSPVQVRTIPEFLEKDVIVQSQTGSGKTLSYLVPVLNTIFKIHDQKTGSQNVNEQKMDDEQRKVTINALIIAPTRELCIQISDIANSFGIKSSIIIGGVPIEEDLNKLESEIVVGTPGRLLEITSENAKKFSRIKYLVLDESDKLLSLGFEQKLLKILECLPKNRITGLFSATIDDQVTRFCQSSLKNPVTIKIAEHLPENLHLKYLIAMPTQKFDALVRFIRNRKSIVFFGTCNCVNFYYEALLKLFVESACVDKVHNRNCGESLEENINGGQDGTEAIGPNVASVISAPANSTSRDSNASALKIYKIHGKMDQKDRNTVYADFEANGNILLCTDVAARGIDFKSVELVVHFDAPKDHANIVHRSGRTARMGMRGEAMVLLMPNERSFVNFLKLKGVEMEEVSLPSLAEVSNTEDHLNRDGYALSPHSILKSRMTESLLSLSVKAFVSYIRGYKEHILNYILNYKELDFDGLAELFCLERIPSMAELKNIKFRKYERKAPVENSKQKRIKKG</sequence>
<comment type="catalytic activity">
    <reaction evidence="10">
        <text>ATP + H2O = ADP + phosphate + H(+)</text>
        <dbReference type="Rhea" id="RHEA:13065"/>
        <dbReference type="ChEBI" id="CHEBI:15377"/>
        <dbReference type="ChEBI" id="CHEBI:15378"/>
        <dbReference type="ChEBI" id="CHEBI:30616"/>
        <dbReference type="ChEBI" id="CHEBI:43474"/>
        <dbReference type="ChEBI" id="CHEBI:456216"/>
        <dbReference type="EC" id="3.6.4.13"/>
    </reaction>
</comment>
<evidence type="ECO:0000313" key="14">
    <source>
        <dbReference type="EMBL" id="ELA41080.1"/>
    </source>
</evidence>
<dbReference type="GO" id="GO:0003724">
    <property type="term" value="F:RNA helicase activity"/>
    <property type="evidence" value="ECO:0007669"/>
    <property type="project" value="UniProtKB-EC"/>
</dbReference>
<dbReference type="SUPFAM" id="SSF52540">
    <property type="entry name" value="P-loop containing nucleoside triphosphate hydrolases"/>
    <property type="match status" value="1"/>
</dbReference>
<dbReference type="PROSITE" id="PS51195">
    <property type="entry name" value="Q_MOTIF"/>
    <property type="match status" value="1"/>
</dbReference>
<accession>L2GKR7</accession>
<reference evidence="15" key="1">
    <citation type="submission" date="2011-05" db="EMBL/GenBank/DDBJ databases">
        <title>The genome sequence of Vittaforma corneae strain ATCC 50505.</title>
        <authorList>
            <consortium name="The Broad Institute Genome Sequencing Platform"/>
            <person name="Cuomo C."/>
            <person name="Didier E."/>
            <person name="Bowers L."/>
            <person name="Young S.K."/>
            <person name="Zeng Q."/>
            <person name="Gargeya S."/>
            <person name="Fitzgerald M."/>
            <person name="Haas B."/>
            <person name="Abouelleil A."/>
            <person name="Alvarado L."/>
            <person name="Arachchi H.M."/>
            <person name="Berlin A."/>
            <person name="Chapman S.B."/>
            <person name="Gearin G."/>
            <person name="Goldberg J."/>
            <person name="Griggs A."/>
            <person name="Gujja S."/>
            <person name="Hansen M."/>
            <person name="Heiman D."/>
            <person name="Howarth C."/>
            <person name="Larimer J."/>
            <person name="Lui A."/>
            <person name="MacDonald P.J.P."/>
            <person name="McCowen C."/>
            <person name="Montmayeur A."/>
            <person name="Murphy C."/>
            <person name="Neiman D."/>
            <person name="Pearson M."/>
            <person name="Priest M."/>
            <person name="Roberts A."/>
            <person name="Saif S."/>
            <person name="Shea T."/>
            <person name="Sisk P."/>
            <person name="Stolte C."/>
            <person name="Sykes S."/>
            <person name="Wortman J."/>
            <person name="Nusbaum C."/>
            <person name="Birren B."/>
        </authorList>
    </citation>
    <scope>NUCLEOTIDE SEQUENCE [LARGE SCALE GENOMIC DNA]</scope>
    <source>
        <strain evidence="15">ATCC 50505</strain>
    </source>
</reference>
<evidence type="ECO:0000259" key="11">
    <source>
        <dbReference type="PROSITE" id="PS51192"/>
    </source>
</evidence>
<dbReference type="CDD" id="cd18787">
    <property type="entry name" value="SF2_C_DEAD"/>
    <property type="match status" value="1"/>
</dbReference>
<dbReference type="GO" id="GO:0006364">
    <property type="term" value="P:rRNA processing"/>
    <property type="evidence" value="ECO:0007669"/>
    <property type="project" value="UniProtKB-KW"/>
</dbReference>
<dbReference type="Pfam" id="PF00270">
    <property type="entry name" value="DEAD"/>
    <property type="match status" value="1"/>
</dbReference>
<dbReference type="SMART" id="SM01178">
    <property type="entry name" value="DUF4217"/>
    <property type="match status" value="1"/>
</dbReference>
<evidence type="ECO:0000256" key="5">
    <source>
        <dbReference type="ARBA" id="ARBA00022801"/>
    </source>
</evidence>
<feature type="domain" description="Helicase ATP-binding" evidence="11">
    <location>
        <begin position="34"/>
        <end position="218"/>
    </location>
</feature>
<dbReference type="RefSeq" id="XP_007605318.1">
    <property type="nucleotide sequence ID" value="XM_007605256.1"/>
</dbReference>
<dbReference type="Pfam" id="PF00271">
    <property type="entry name" value="Helicase_C"/>
    <property type="match status" value="1"/>
</dbReference>
<dbReference type="OrthoDB" id="7396459at2759"/>
<dbReference type="InterPro" id="IPR001650">
    <property type="entry name" value="Helicase_C-like"/>
</dbReference>
<evidence type="ECO:0000256" key="2">
    <source>
        <dbReference type="ARBA" id="ARBA00022517"/>
    </source>
</evidence>
<dbReference type="AlphaFoldDB" id="L2GKR7"/>
<feature type="domain" description="Helicase C-terminal" evidence="12">
    <location>
        <begin position="240"/>
        <end position="445"/>
    </location>
</feature>
<dbReference type="InterPro" id="IPR025313">
    <property type="entry name" value="SPB4-like_CTE"/>
</dbReference>
<keyword evidence="6 10" id="KW-0347">Helicase</keyword>
<dbReference type="InterPro" id="IPR011545">
    <property type="entry name" value="DEAD/DEAH_box_helicase_dom"/>
</dbReference>
<feature type="short sequence motif" description="Q motif" evidence="9">
    <location>
        <begin position="4"/>
        <end position="32"/>
    </location>
</feature>
<evidence type="ECO:0000256" key="7">
    <source>
        <dbReference type="ARBA" id="ARBA00022840"/>
    </source>
</evidence>
<feature type="domain" description="DEAD-box RNA helicase Q" evidence="13">
    <location>
        <begin position="4"/>
        <end position="32"/>
    </location>
</feature>
<dbReference type="GO" id="GO:0005730">
    <property type="term" value="C:nucleolus"/>
    <property type="evidence" value="ECO:0007669"/>
    <property type="project" value="UniProtKB-SubCell"/>
</dbReference>
<keyword evidence="5 10" id="KW-0378">Hydrolase</keyword>
<keyword evidence="8 10" id="KW-0694">RNA-binding</keyword>
<keyword evidence="3" id="KW-0698">rRNA processing</keyword>